<dbReference type="AlphaFoldDB" id="A0A7W1XV38"/>
<reference evidence="11 12" key="1">
    <citation type="submission" date="2020-07" db="EMBL/GenBank/DDBJ databases">
        <title>Thermoactinomyces phylogeny.</title>
        <authorList>
            <person name="Dunlap C."/>
        </authorList>
    </citation>
    <scope>NUCLEOTIDE SEQUENCE [LARGE SCALE GENOMIC DNA]</scope>
    <source>
        <strain evidence="11 12">AMNI-1</strain>
    </source>
</reference>
<dbReference type="Proteomes" id="UP000538292">
    <property type="component" value="Unassembled WGS sequence"/>
</dbReference>
<comment type="function">
    <text evidence="1">Could be a 3Fe-4S cluster-containing protein.</text>
</comment>
<feature type="domain" description="4Fe-4S ferredoxin-type" evidence="10">
    <location>
        <begin position="54"/>
        <end position="83"/>
    </location>
</feature>
<dbReference type="InterPro" id="IPR017896">
    <property type="entry name" value="4Fe4S_Fe-S-bd"/>
</dbReference>
<dbReference type="Pfam" id="PF05187">
    <property type="entry name" value="Fer4_ETF_QO"/>
    <property type="match status" value="1"/>
</dbReference>
<evidence type="ECO:0000256" key="9">
    <source>
        <dbReference type="ARBA" id="ARBA00023231"/>
    </source>
</evidence>
<protein>
    <recommendedName>
        <fullName evidence="3">Ferredoxin-like protein</fullName>
    </recommendedName>
</protein>
<name>A0A7W1XV38_9BACL</name>
<gene>
    <name evidence="11" type="ORF">H2C83_16415</name>
</gene>
<comment type="similarity">
    <text evidence="2">To ferredoxins from P.putida and C.tartarivorum, ferredoxin I from A.vinelandii, ferredoxin II from D.desulfuricans.</text>
</comment>
<organism evidence="11 12">
    <name type="scientific">Thermoactinomyces mirandus</name>
    <dbReference type="NCBI Taxonomy" id="2756294"/>
    <lineage>
        <taxon>Bacteria</taxon>
        <taxon>Bacillati</taxon>
        <taxon>Bacillota</taxon>
        <taxon>Bacilli</taxon>
        <taxon>Bacillales</taxon>
        <taxon>Thermoactinomycetaceae</taxon>
        <taxon>Thermoactinomyces</taxon>
    </lineage>
</organism>
<evidence type="ECO:0000256" key="5">
    <source>
        <dbReference type="ARBA" id="ARBA00022723"/>
    </source>
</evidence>
<comment type="caution">
    <text evidence="11">The sequence shown here is derived from an EMBL/GenBank/DDBJ whole genome shotgun (WGS) entry which is preliminary data.</text>
</comment>
<evidence type="ECO:0000313" key="12">
    <source>
        <dbReference type="Proteomes" id="UP000538292"/>
    </source>
</evidence>
<dbReference type="PIRSF" id="PIRSF036548">
    <property type="entry name" value="Fdx_FixX"/>
    <property type="match status" value="1"/>
</dbReference>
<dbReference type="EMBL" id="JACEOL010000076">
    <property type="protein sequence ID" value="MBA4603852.1"/>
    <property type="molecule type" value="Genomic_DNA"/>
</dbReference>
<evidence type="ECO:0000256" key="1">
    <source>
        <dbReference type="ARBA" id="ARBA00003208"/>
    </source>
</evidence>
<keyword evidence="7" id="KW-0408">Iron</keyword>
<keyword evidence="8" id="KW-0411">Iron-sulfur</keyword>
<feature type="domain" description="4Fe-4S ferredoxin-type" evidence="10">
    <location>
        <begin position="20"/>
        <end position="52"/>
    </location>
</feature>
<evidence type="ECO:0000259" key="10">
    <source>
        <dbReference type="PROSITE" id="PS51379"/>
    </source>
</evidence>
<evidence type="ECO:0000256" key="2">
    <source>
        <dbReference type="ARBA" id="ARBA00009192"/>
    </source>
</evidence>
<proteinExistence type="predicted"/>
<dbReference type="Gene3D" id="3.30.70.20">
    <property type="match status" value="1"/>
</dbReference>
<evidence type="ECO:0000256" key="4">
    <source>
        <dbReference type="ARBA" id="ARBA00022448"/>
    </source>
</evidence>
<keyword evidence="6" id="KW-0249">Electron transport</keyword>
<keyword evidence="9" id="KW-0535">Nitrogen fixation</keyword>
<accession>A0A7W1XV38</accession>
<keyword evidence="5" id="KW-0479">Metal-binding</keyword>
<dbReference type="RefSeq" id="WP_181742323.1">
    <property type="nucleotide sequence ID" value="NZ_JACEOL010000076.1"/>
</dbReference>
<sequence>MSEAITDRLFTIRFKCDNVSHLTIKDQDACLKCTTKECNFFCPADVYEWDGKRKVTTVAYENCVECGTCRIACPKENIEWVYPKGGYGISYKMG</sequence>
<dbReference type="InterPro" id="IPR007859">
    <property type="entry name" value="ETF-QO/FixX_C"/>
</dbReference>
<dbReference type="PANTHER" id="PTHR43082">
    <property type="entry name" value="FERREDOXIN-LIKE"/>
    <property type="match status" value="1"/>
</dbReference>
<dbReference type="PROSITE" id="PS51379">
    <property type="entry name" value="4FE4S_FER_2"/>
    <property type="match status" value="2"/>
</dbReference>
<keyword evidence="12" id="KW-1185">Reference proteome</keyword>
<dbReference type="InterPro" id="IPR012206">
    <property type="entry name" value="Fd_FixX"/>
</dbReference>
<dbReference type="PROSITE" id="PS00198">
    <property type="entry name" value="4FE4S_FER_1"/>
    <property type="match status" value="1"/>
</dbReference>
<dbReference type="SUPFAM" id="SSF54862">
    <property type="entry name" value="4Fe-4S ferredoxins"/>
    <property type="match status" value="1"/>
</dbReference>
<evidence type="ECO:0000256" key="8">
    <source>
        <dbReference type="ARBA" id="ARBA00023014"/>
    </source>
</evidence>
<dbReference type="InterPro" id="IPR017900">
    <property type="entry name" value="4Fe4S_Fe_S_CS"/>
</dbReference>
<dbReference type="GO" id="GO:0005506">
    <property type="term" value="F:iron ion binding"/>
    <property type="evidence" value="ECO:0007669"/>
    <property type="project" value="InterPro"/>
</dbReference>
<evidence type="ECO:0000256" key="6">
    <source>
        <dbReference type="ARBA" id="ARBA00022982"/>
    </source>
</evidence>
<evidence type="ECO:0000256" key="3">
    <source>
        <dbReference type="ARBA" id="ARBA00020378"/>
    </source>
</evidence>
<evidence type="ECO:0000313" key="11">
    <source>
        <dbReference type="EMBL" id="MBA4603852.1"/>
    </source>
</evidence>
<evidence type="ECO:0000256" key="7">
    <source>
        <dbReference type="ARBA" id="ARBA00023004"/>
    </source>
</evidence>
<dbReference type="GO" id="GO:0051536">
    <property type="term" value="F:iron-sulfur cluster binding"/>
    <property type="evidence" value="ECO:0007669"/>
    <property type="project" value="UniProtKB-KW"/>
</dbReference>
<keyword evidence="4" id="KW-0813">Transport</keyword>
<dbReference type="PANTHER" id="PTHR43082:SF3">
    <property type="entry name" value="FERREDOXIN-LIKE PROTEIN YDIT"/>
    <property type="match status" value="1"/>
</dbReference>